<feature type="transmembrane region" description="Helical" evidence="5">
    <location>
        <begin position="132"/>
        <end position="151"/>
    </location>
</feature>
<dbReference type="GO" id="GO:0016020">
    <property type="term" value="C:membrane"/>
    <property type="evidence" value="ECO:0007669"/>
    <property type="project" value="UniProtKB-SubCell"/>
</dbReference>
<dbReference type="Pfam" id="PF14378">
    <property type="entry name" value="PAP2_3"/>
    <property type="match status" value="1"/>
</dbReference>
<dbReference type="Proteomes" id="UP000184295">
    <property type="component" value="Unassembled WGS sequence"/>
</dbReference>
<dbReference type="InterPro" id="IPR026841">
    <property type="entry name" value="Aur1/Ipt1"/>
</dbReference>
<evidence type="ECO:0000313" key="8">
    <source>
        <dbReference type="Proteomes" id="UP000184295"/>
    </source>
</evidence>
<gene>
    <name evidence="7" type="ORF">SAMN02745225_02118</name>
</gene>
<evidence type="ECO:0000256" key="2">
    <source>
        <dbReference type="ARBA" id="ARBA00022692"/>
    </source>
</evidence>
<dbReference type="AlphaFoldDB" id="A0A1M4XSG4"/>
<evidence type="ECO:0000256" key="3">
    <source>
        <dbReference type="ARBA" id="ARBA00022989"/>
    </source>
</evidence>
<keyword evidence="3 5" id="KW-1133">Transmembrane helix</keyword>
<dbReference type="PANTHER" id="PTHR31310:SF7">
    <property type="entry name" value="PA-PHOSPHATASE RELATED-FAMILY PROTEIN DDB_G0268928"/>
    <property type="match status" value="1"/>
</dbReference>
<feature type="transmembrane region" description="Helical" evidence="5">
    <location>
        <begin position="102"/>
        <end position="120"/>
    </location>
</feature>
<dbReference type="InterPro" id="IPR052185">
    <property type="entry name" value="IPC_Synthase-Related"/>
</dbReference>
<sequence>MDCFCTIVWVVKRASIPRDVKWWNPSRNVEGKRVTFWGQFVIASVYYVLYTLVGDYAKASYSHALADTLDEIKIEKALGVFVEQPIQVFFLHYRYVIKAANLYYVTVHFVLPVIVLVLLFKRDARRFLMYRNIFAVLTAIGFLIYLVFPAAPPRLLPHSFHFIETQSRYGGAGALDGYLMKEAGDPYGAMPSLHFAWALWCSVAAYRVAKSALFKAFLIAHPMITIFVVTVTANHLFIDVAAGALVVVLSQFLCGDFGPLRRSWWPKTSVSRADSRGSVVLVEGVG</sequence>
<accession>A0A1M4XSG4</accession>
<organism evidence="7 8">
    <name type="scientific">Ferrithrix thermotolerans DSM 19514</name>
    <dbReference type="NCBI Taxonomy" id="1121881"/>
    <lineage>
        <taxon>Bacteria</taxon>
        <taxon>Bacillati</taxon>
        <taxon>Actinomycetota</taxon>
        <taxon>Acidimicrobiia</taxon>
        <taxon>Acidimicrobiales</taxon>
        <taxon>Acidimicrobiaceae</taxon>
        <taxon>Ferrithrix</taxon>
    </lineage>
</organism>
<evidence type="ECO:0000313" key="7">
    <source>
        <dbReference type="EMBL" id="SHE96306.1"/>
    </source>
</evidence>
<evidence type="ECO:0000259" key="6">
    <source>
        <dbReference type="Pfam" id="PF14378"/>
    </source>
</evidence>
<protein>
    <submittedName>
        <fullName evidence="7">PAP2 superfamily protein</fullName>
    </submittedName>
</protein>
<feature type="transmembrane region" description="Helical" evidence="5">
    <location>
        <begin position="213"/>
        <end position="230"/>
    </location>
</feature>
<dbReference type="OrthoDB" id="5241565at2"/>
<evidence type="ECO:0000256" key="5">
    <source>
        <dbReference type="SAM" id="Phobius"/>
    </source>
</evidence>
<keyword evidence="2 5" id="KW-0812">Transmembrane</keyword>
<evidence type="ECO:0000256" key="1">
    <source>
        <dbReference type="ARBA" id="ARBA00004141"/>
    </source>
</evidence>
<comment type="subcellular location">
    <subcellularLocation>
        <location evidence="1">Membrane</location>
        <topology evidence="1">Multi-pass membrane protein</topology>
    </subcellularLocation>
</comment>
<proteinExistence type="predicted"/>
<feature type="transmembrane region" description="Helical" evidence="5">
    <location>
        <begin position="34"/>
        <end position="53"/>
    </location>
</feature>
<dbReference type="CDD" id="cd03386">
    <property type="entry name" value="PAP2_Aur1_like"/>
    <property type="match status" value="1"/>
</dbReference>
<evidence type="ECO:0000256" key="4">
    <source>
        <dbReference type="ARBA" id="ARBA00023136"/>
    </source>
</evidence>
<dbReference type="EMBL" id="FQUL01000044">
    <property type="protein sequence ID" value="SHE96306.1"/>
    <property type="molecule type" value="Genomic_DNA"/>
</dbReference>
<feature type="transmembrane region" description="Helical" evidence="5">
    <location>
        <begin position="187"/>
        <end position="206"/>
    </location>
</feature>
<dbReference type="PANTHER" id="PTHR31310">
    <property type="match status" value="1"/>
</dbReference>
<feature type="domain" description="Inositolphosphotransferase Aur1/Ipt1" evidence="6">
    <location>
        <begin position="72"/>
        <end position="251"/>
    </location>
</feature>
<keyword evidence="4 5" id="KW-0472">Membrane</keyword>
<reference evidence="8" key="1">
    <citation type="submission" date="2016-11" db="EMBL/GenBank/DDBJ databases">
        <authorList>
            <person name="Varghese N."/>
            <person name="Submissions S."/>
        </authorList>
    </citation>
    <scope>NUCLEOTIDE SEQUENCE [LARGE SCALE GENOMIC DNA]</scope>
    <source>
        <strain evidence="8">DSM 19514</strain>
    </source>
</reference>
<keyword evidence="8" id="KW-1185">Reference proteome</keyword>
<name>A0A1M4XSG4_9ACTN</name>
<dbReference type="STRING" id="1121881.SAMN02745225_02118"/>